<gene>
    <name evidence="8" type="ORF">ASAP_1052</name>
</gene>
<dbReference type="InterPro" id="IPR010445">
    <property type="entry name" value="LapA_dom"/>
</dbReference>
<keyword evidence="5" id="KW-0175">Coiled coil</keyword>
<feature type="domain" description="Lipopolysaccharide assembly protein A" evidence="7">
    <location>
        <begin position="34"/>
        <end position="83"/>
    </location>
</feature>
<feature type="transmembrane region" description="Helical" evidence="6">
    <location>
        <begin position="37"/>
        <end position="61"/>
    </location>
</feature>
<keyword evidence="4 6" id="KW-0472">Membrane</keyword>
<keyword evidence="3 6" id="KW-1133">Transmembrane helix</keyword>
<evidence type="ECO:0000256" key="5">
    <source>
        <dbReference type="SAM" id="Coils"/>
    </source>
</evidence>
<dbReference type="EMBL" id="CBLX010000008">
    <property type="protein sequence ID" value="CDG39097.1"/>
    <property type="molecule type" value="Genomic_DNA"/>
</dbReference>
<sequence>MMVRLLVIVVFLVILITFALSNPDAQPLWIVSYGWQFSVGMLVLGVGAASFLIGGFVMFIGEIKQRSRARKAEQQVRALETQVLDLHQRIDRLTIATDPSRAPYETQTSTVPPAP</sequence>
<reference evidence="8 9" key="1">
    <citation type="journal article" date="2014" name="Genome Biol. Evol.">
        <title>Acetic acid bacteria genomes reveal functional traits for adaptation to life in insect guts.</title>
        <authorList>
            <person name="Chouaia B."/>
            <person name="Gaiarsa S."/>
            <person name="Crotti E."/>
            <person name="Comandatore F."/>
            <person name="Degli Esposti M."/>
            <person name="Ricci I."/>
            <person name="Alma A."/>
            <person name="Favia G."/>
            <person name="Bandi C."/>
            <person name="Daffonchio D."/>
        </authorList>
    </citation>
    <scope>NUCLEOTIDE SEQUENCE [LARGE SCALE GENOMIC DNA]</scope>
    <source>
        <strain evidence="8 9">SF2.1</strain>
    </source>
</reference>
<evidence type="ECO:0000313" key="9">
    <source>
        <dbReference type="Proteomes" id="UP000027583"/>
    </source>
</evidence>
<evidence type="ECO:0000256" key="6">
    <source>
        <dbReference type="SAM" id="Phobius"/>
    </source>
</evidence>
<dbReference type="Proteomes" id="UP000027583">
    <property type="component" value="Unassembled WGS sequence"/>
</dbReference>
<evidence type="ECO:0000256" key="4">
    <source>
        <dbReference type="ARBA" id="ARBA00023136"/>
    </source>
</evidence>
<evidence type="ECO:0000313" key="8">
    <source>
        <dbReference type="EMBL" id="CDG39097.1"/>
    </source>
</evidence>
<evidence type="ECO:0000259" key="7">
    <source>
        <dbReference type="Pfam" id="PF06305"/>
    </source>
</evidence>
<evidence type="ECO:0000256" key="3">
    <source>
        <dbReference type="ARBA" id="ARBA00022989"/>
    </source>
</evidence>
<comment type="caution">
    <text evidence="8">The sequence shown here is derived from an EMBL/GenBank/DDBJ whole genome shotgun (WGS) entry which is preliminary data.</text>
</comment>
<dbReference type="eggNOG" id="COG5416">
    <property type="taxonomic scope" value="Bacteria"/>
</dbReference>
<organism evidence="8 9">
    <name type="scientific">Asaia bogorensis</name>
    <dbReference type="NCBI Taxonomy" id="91915"/>
    <lineage>
        <taxon>Bacteria</taxon>
        <taxon>Pseudomonadati</taxon>
        <taxon>Pseudomonadota</taxon>
        <taxon>Alphaproteobacteria</taxon>
        <taxon>Acetobacterales</taxon>
        <taxon>Acetobacteraceae</taxon>
        <taxon>Asaia</taxon>
    </lineage>
</organism>
<dbReference type="GO" id="GO:0005886">
    <property type="term" value="C:plasma membrane"/>
    <property type="evidence" value="ECO:0007669"/>
    <property type="project" value="InterPro"/>
</dbReference>
<accession>A0A060QJW1</accession>
<feature type="coiled-coil region" evidence="5">
    <location>
        <begin position="62"/>
        <end position="96"/>
    </location>
</feature>
<name>A0A060QJW1_9PROT</name>
<evidence type="ECO:0000256" key="2">
    <source>
        <dbReference type="ARBA" id="ARBA00022692"/>
    </source>
</evidence>
<dbReference type="Pfam" id="PF06305">
    <property type="entry name" value="LapA_dom"/>
    <property type="match status" value="1"/>
</dbReference>
<dbReference type="AlphaFoldDB" id="A0A060QJW1"/>
<evidence type="ECO:0000256" key="1">
    <source>
        <dbReference type="ARBA" id="ARBA00022475"/>
    </source>
</evidence>
<protein>
    <recommendedName>
        <fullName evidence="7">Lipopolysaccharide assembly protein A domain-containing protein</fullName>
    </recommendedName>
</protein>
<keyword evidence="1" id="KW-1003">Cell membrane</keyword>
<keyword evidence="2 6" id="KW-0812">Transmembrane</keyword>
<proteinExistence type="predicted"/>
<reference evidence="8 9" key="2">
    <citation type="journal article" date="2014" name="PLoS ONE">
        <title>Evolution of mitochondria reconstructed from the energy metabolism of living bacteria.</title>
        <authorList>
            <person name="Degli Esposti M."/>
            <person name="Chouaia B."/>
            <person name="Comandatore F."/>
            <person name="Crotti E."/>
            <person name="Sassera D."/>
            <person name="Lievens P.M."/>
            <person name="Daffonchio D."/>
            <person name="Bandi C."/>
        </authorList>
    </citation>
    <scope>NUCLEOTIDE SEQUENCE [LARGE SCALE GENOMIC DNA]</scope>
    <source>
        <strain evidence="8 9">SF2.1</strain>
    </source>
</reference>